<keyword evidence="5" id="KW-0784">Thiamine biosynthesis</keyword>
<keyword evidence="6" id="KW-0704">Schiff base</keyword>
<dbReference type="EMBL" id="UINC01003795">
    <property type="protein sequence ID" value="SVA09308.1"/>
    <property type="molecule type" value="Genomic_DNA"/>
</dbReference>
<evidence type="ECO:0000256" key="1">
    <source>
        <dbReference type="ARBA" id="ARBA00002834"/>
    </source>
</evidence>
<gene>
    <name evidence="9" type="ORF">METZ01_LOCUS62162</name>
</gene>
<evidence type="ECO:0000313" key="9">
    <source>
        <dbReference type="EMBL" id="SVA09308.1"/>
    </source>
</evidence>
<dbReference type="Pfam" id="PF05690">
    <property type="entry name" value="ThiG"/>
    <property type="match status" value="1"/>
</dbReference>
<evidence type="ECO:0000256" key="3">
    <source>
        <dbReference type="ARBA" id="ARBA00011960"/>
    </source>
</evidence>
<dbReference type="EC" id="2.8.1.10" evidence="3"/>
<comment type="pathway">
    <text evidence="2">Cofactor biosynthesis; thiamine diphosphate biosynthesis.</text>
</comment>
<sequence>MEDPLVIAGKEFSSRLMVGTGRHRTMQEMIDSIIASGAQIITVAIGRLNLQDVNEKTILDYLDWDNYTILPNTAGSKTSEEAVLTARLAREVTGSSWVKLEVIPDISHLLPDPIGTYYAAKELIEDGFDVLPYIHADPVLAHRLAELGCATVMPLGSTIGSGQGILTMEEIEMIISDVEVPVVVDAGLAVPSDASKALEAGADAVLVNTAIAQANDPVAMGESFKLGVAAGRKAFLAGRIDRRASAISSSPGAGVNSG</sequence>
<evidence type="ECO:0000256" key="6">
    <source>
        <dbReference type="ARBA" id="ARBA00023270"/>
    </source>
</evidence>
<dbReference type="Gene3D" id="3.20.20.70">
    <property type="entry name" value="Aldolase class I"/>
    <property type="match status" value="1"/>
</dbReference>
<dbReference type="AlphaFoldDB" id="A0A381T181"/>
<dbReference type="HAMAP" id="MF_00443">
    <property type="entry name" value="ThiG"/>
    <property type="match status" value="1"/>
</dbReference>
<dbReference type="PANTHER" id="PTHR34266">
    <property type="entry name" value="THIAZOLE SYNTHASE"/>
    <property type="match status" value="1"/>
</dbReference>
<evidence type="ECO:0000256" key="5">
    <source>
        <dbReference type="ARBA" id="ARBA00022977"/>
    </source>
</evidence>
<comment type="function">
    <text evidence="1">Catalyzes the rearrangement of 1-deoxy-D-xylulose 5-phosphate (DXP) to produce the thiazole phosphate moiety of thiamine. Sulfur is provided by the thiocarboxylate moiety of the carrier protein ThiS. In vitro, sulfur can be provided by H(2)S.</text>
</comment>
<dbReference type="SUPFAM" id="SSF110399">
    <property type="entry name" value="ThiG-like"/>
    <property type="match status" value="1"/>
</dbReference>
<dbReference type="InterPro" id="IPR033983">
    <property type="entry name" value="Thiazole_synthase_ThiG"/>
</dbReference>
<accession>A0A381T181</accession>
<proteinExistence type="inferred from homology"/>
<dbReference type="CDD" id="cd04728">
    <property type="entry name" value="ThiG"/>
    <property type="match status" value="1"/>
</dbReference>
<name>A0A381T181_9ZZZZ</name>
<organism evidence="9">
    <name type="scientific">marine metagenome</name>
    <dbReference type="NCBI Taxonomy" id="408172"/>
    <lineage>
        <taxon>unclassified sequences</taxon>
        <taxon>metagenomes</taxon>
        <taxon>ecological metagenomes</taxon>
    </lineage>
</organism>
<dbReference type="PANTHER" id="PTHR34266:SF2">
    <property type="entry name" value="THIAZOLE SYNTHASE"/>
    <property type="match status" value="1"/>
</dbReference>
<dbReference type="InterPro" id="IPR008867">
    <property type="entry name" value="ThiG"/>
</dbReference>
<evidence type="ECO:0000259" key="8">
    <source>
        <dbReference type="Pfam" id="PF05690"/>
    </source>
</evidence>
<comment type="catalytic activity">
    <reaction evidence="7">
        <text>[ThiS sulfur-carrier protein]-C-terminal-Gly-aminoethanethioate + 2-iminoacetate + 1-deoxy-D-xylulose 5-phosphate = [ThiS sulfur-carrier protein]-C-terminal Gly-Gly + 2-[(2R,5Z)-2-carboxy-4-methylthiazol-5(2H)-ylidene]ethyl phosphate + 2 H2O + H(+)</text>
        <dbReference type="Rhea" id="RHEA:26297"/>
        <dbReference type="Rhea" id="RHEA-COMP:12909"/>
        <dbReference type="Rhea" id="RHEA-COMP:19908"/>
        <dbReference type="ChEBI" id="CHEBI:15377"/>
        <dbReference type="ChEBI" id="CHEBI:15378"/>
        <dbReference type="ChEBI" id="CHEBI:57792"/>
        <dbReference type="ChEBI" id="CHEBI:62899"/>
        <dbReference type="ChEBI" id="CHEBI:77846"/>
        <dbReference type="ChEBI" id="CHEBI:90778"/>
        <dbReference type="ChEBI" id="CHEBI:232372"/>
        <dbReference type="EC" id="2.8.1.10"/>
    </reaction>
</comment>
<evidence type="ECO:0000256" key="4">
    <source>
        <dbReference type="ARBA" id="ARBA00022679"/>
    </source>
</evidence>
<evidence type="ECO:0000256" key="7">
    <source>
        <dbReference type="ARBA" id="ARBA00049897"/>
    </source>
</evidence>
<keyword evidence="4" id="KW-0808">Transferase</keyword>
<dbReference type="InterPro" id="IPR013785">
    <property type="entry name" value="Aldolase_TIM"/>
</dbReference>
<feature type="domain" description="Thiazole synthase ThiG" evidence="8">
    <location>
        <begin position="7"/>
        <end position="251"/>
    </location>
</feature>
<protein>
    <recommendedName>
        <fullName evidence="3">thiazole synthase</fullName>
        <ecNumber evidence="3">2.8.1.10</ecNumber>
    </recommendedName>
</protein>
<reference evidence="9" key="1">
    <citation type="submission" date="2018-05" db="EMBL/GenBank/DDBJ databases">
        <authorList>
            <person name="Lanie J.A."/>
            <person name="Ng W.-L."/>
            <person name="Kazmierczak K.M."/>
            <person name="Andrzejewski T.M."/>
            <person name="Davidsen T.M."/>
            <person name="Wayne K.J."/>
            <person name="Tettelin H."/>
            <person name="Glass J.I."/>
            <person name="Rusch D."/>
            <person name="Podicherti R."/>
            <person name="Tsui H.-C.T."/>
            <person name="Winkler M.E."/>
        </authorList>
    </citation>
    <scope>NUCLEOTIDE SEQUENCE</scope>
</reference>
<evidence type="ECO:0000256" key="2">
    <source>
        <dbReference type="ARBA" id="ARBA00004948"/>
    </source>
</evidence>
<dbReference type="GO" id="GO:1990107">
    <property type="term" value="F:thiazole synthase activity"/>
    <property type="evidence" value="ECO:0007669"/>
    <property type="project" value="UniProtKB-EC"/>
</dbReference>